<accession>A0A1T4N8M3</accession>
<evidence type="ECO:0000256" key="2">
    <source>
        <dbReference type="SAM" id="Phobius"/>
    </source>
</evidence>
<evidence type="ECO:0000313" key="4">
    <source>
        <dbReference type="EMBL" id="SJZ75407.1"/>
    </source>
</evidence>
<keyword evidence="2" id="KW-0812">Transmembrane</keyword>
<feature type="region of interest" description="Disordered" evidence="1">
    <location>
        <begin position="301"/>
        <end position="330"/>
    </location>
</feature>
<feature type="chain" id="PRO_5038895438" evidence="3">
    <location>
        <begin position="17"/>
        <end position="330"/>
    </location>
</feature>
<protein>
    <submittedName>
        <fullName evidence="4">Uncharacterized protein</fullName>
    </submittedName>
</protein>
<name>A0A1T4N8M3_9FIRM</name>
<sequence length="330" mass="36723">MCLIIFSLSFSINAFAYNSDYLDDTSWVDSESAITKIVGCEGRDKVMDCAISYLVDEENSTVYFQVLASNFGITKDSNVRLYFDVFADNKLYSFYVDKSGLQSTNDYSKLFKAKSHFISSADVGSGTYIAALDVKTKAYVNRINLSFSVDSMKYELIDGITLNKLMTTKKPTTTKINTTNFNRATTQRNNKNLPPVTVIIEDSTTKKSKKSNSKTESSTKFVGQNKYHTTTVKNNSKSKKSKTESKSKTNASNEQGPTEVVWNTYKKHGSGSININTPTAVGLALGVVGLLLISYTLGKASNKKENNKDDKENEKDSSYDENKIDDDFNF</sequence>
<dbReference type="Proteomes" id="UP000190657">
    <property type="component" value="Unassembled WGS sequence"/>
</dbReference>
<feature type="signal peptide" evidence="3">
    <location>
        <begin position="1"/>
        <end position="16"/>
    </location>
</feature>
<evidence type="ECO:0000256" key="3">
    <source>
        <dbReference type="SAM" id="SignalP"/>
    </source>
</evidence>
<dbReference type="AlphaFoldDB" id="A0A1T4N8M3"/>
<keyword evidence="2" id="KW-1133">Transmembrane helix</keyword>
<organism evidence="4 5">
    <name type="scientific">Eubacterium coprostanoligenes</name>
    <dbReference type="NCBI Taxonomy" id="290054"/>
    <lineage>
        <taxon>Bacteria</taxon>
        <taxon>Bacillati</taxon>
        <taxon>Bacillota</taxon>
        <taxon>Clostridia</taxon>
        <taxon>Eubacteriales</taxon>
        <taxon>Eubacteriaceae</taxon>
        <taxon>Eubacterium</taxon>
    </lineage>
</organism>
<keyword evidence="5" id="KW-1185">Reference proteome</keyword>
<reference evidence="4 5" key="1">
    <citation type="submission" date="2017-02" db="EMBL/GenBank/DDBJ databases">
        <authorList>
            <person name="Peterson S.W."/>
        </authorList>
    </citation>
    <scope>NUCLEOTIDE SEQUENCE [LARGE SCALE GENOMIC DNA]</scope>
    <source>
        <strain evidence="4 5">ATCC 51222</strain>
    </source>
</reference>
<evidence type="ECO:0000256" key="1">
    <source>
        <dbReference type="SAM" id="MobiDB-lite"/>
    </source>
</evidence>
<keyword evidence="3" id="KW-0732">Signal</keyword>
<keyword evidence="2" id="KW-0472">Membrane</keyword>
<feature type="compositionally biased region" description="Basic and acidic residues" evidence="1">
    <location>
        <begin position="302"/>
        <end position="330"/>
    </location>
</feature>
<feature type="compositionally biased region" description="Polar residues" evidence="1">
    <location>
        <begin position="183"/>
        <end position="192"/>
    </location>
</feature>
<evidence type="ECO:0000313" key="5">
    <source>
        <dbReference type="Proteomes" id="UP000190657"/>
    </source>
</evidence>
<feature type="transmembrane region" description="Helical" evidence="2">
    <location>
        <begin position="280"/>
        <end position="298"/>
    </location>
</feature>
<feature type="region of interest" description="Disordered" evidence="1">
    <location>
        <begin position="174"/>
        <end position="259"/>
    </location>
</feature>
<dbReference type="EMBL" id="FUWW01000019">
    <property type="protein sequence ID" value="SJZ75407.1"/>
    <property type="molecule type" value="Genomic_DNA"/>
</dbReference>
<proteinExistence type="predicted"/>
<gene>
    <name evidence="4" type="ORF">SAMN02745114_01514</name>
</gene>